<evidence type="ECO:0000256" key="1">
    <source>
        <dbReference type="SAM" id="Phobius"/>
    </source>
</evidence>
<sequence>MNTLFNVLHVVTAVFIVGPLAILPMTALRALRTGSGAQVSTLATSTAVFGRLSIVVVILGFAVMGTSDPKYGTSVTTPWVLWSLILWLAAAVVSEAVVVPSMKKAARALSGSPDLTGAAGGAATAGTASVAQAATDFYGRIAAGSGIVSVLLVAVVVLMVWKP</sequence>
<dbReference type="Pfam" id="PF10027">
    <property type="entry name" value="DUF2269"/>
    <property type="match status" value="1"/>
</dbReference>
<protein>
    <submittedName>
        <fullName evidence="2">DUF2269 family protein</fullName>
    </submittedName>
</protein>
<dbReference type="EMBL" id="SSSN01000001">
    <property type="protein sequence ID" value="THG36386.1"/>
    <property type="molecule type" value="Genomic_DNA"/>
</dbReference>
<comment type="caution">
    <text evidence="2">The sequence shown here is derived from an EMBL/GenBank/DDBJ whole genome shotgun (WGS) entry which is preliminary data.</text>
</comment>
<feature type="transmembrane region" description="Helical" evidence="1">
    <location>
        <begin position="141"/>
        <end position="161"/>
    </location>
</feature>
<keyword evidence="1" id="KW-0812">Transmembrane</keyword>
<name>A0A4S4G2J6_9MICO</name>
<organism evidence="2 3">
    <name type="scientific">Orlajensenia flava</name>
    <dbReference type="NCBI Taxonomy" id="2565934"/>
    <lineage>
        <taxon>Bacteria</taxon>
        <taxon>Bacillati</taxon>
        <taxon>Actinomycetota</taxon>
        <taxon>Actinomycetes</taxon>
        <taxon>Micrococcales</taxon>
        <taxon>Microbacteriaceae</taxon>
        <taxon>Orlajensenia</taxon>
    </lineage>
</organism>
<feature type="transmembrane region" description="Helical" evidence="1">
    <location>
        <begin position="79"/>
        <end position="99"/>
    </location>
</feature>
<evidence type="ECO:0000313" key="2">
    <source>
        <dbReference type="EMBL" id="THG36386.1"/>
    </source>
</evidence>
<evidence type="ECO:0000313" key="3">
    <source>
        <dbReference type="Proteomes" id="UP000307380"/>
    </source>
</evidence>
<gene>
    <name evidence="2" type="ORF">E6C70_00170</name>
</gene>
<feature type="transmembrane region" description="Helical" evidence="1">
    <location>
        <begin position="6"/>
        <end position="28"/>
    </location>
</feature>
<dbReference type="InterPro" id="IPR018729">
    <property type="entry name" value="DUF2269_transmembrane"/>
</dbReference>
<dbReference type="AlphaFoldDB" id="A0A4S4G2J6"/>
<keyword evidence="1" id="KW-0472">Membrane</keyword>
<keyword evidence="1" id="KW-1133">Transmembrane helix</keyword>
<proteinExistence type="predicted"/>
<keyword evidence="3" id="KW-1185">Reference proteome</keyword>
<dbReference type="Proteomes" id="UP000307380">
    <property type="component" value="Unassembled WGS sequence"/>
</dbReference>
<reference evidence="2 3" key="1">
    <citation type="submission" date="2019-04" db="EMBL/GenBank/DDBJ databases">
        <authorList>
            <person name="Jiang L."/>
        </authorList>
    </citation>
    <scope>NUCLEOTIDE SEQUENCE [LARGE SCALE GENOMIC DNA]</scope>
    <source>
        <strain evidence="2 3">YIM 131861</strain>
    </source>
</reference>
<accession>A0A4S4G2J6</accession>
<dbReference type="OrthoDB" id="5190563at2"/>
<dbReference type="RefSeq" id="WP_136421091.1">
    <property type="nucleotide sequence ID" value="NZ_SSSN01000001.1"/>
</dbReference>
<feature type="transmembrane region" description="Helical" evidence="1">
    <location>
        <begin position="48"/>
        <end position="67"/>
    </location>
</feature>